<evidence type="ECO:0000256" key="1">
    <source>
        <dbReference type="ARBA" id="ARBA00004781"/>
    </source>
</evidence>
<sequence>MRILVTGGNGQLGRCLADALPANWQIVRLNRQQLDVTDLSSVQATVSELKVDFIVNAAAYTLVDKAEQDIAAAEAANIIGPANLAAIAEINNIPIIHVSTDYVFSGAGDEVSLCENAPTEPLNIYGRTKLLGEQAVMTANSRAVVIRTSWLFSEHGNSFVHTMLKLGVERESLSIINDQFGRPTYAGDLAQCIYTIIQQGINESKLYHFCGDRRVSWFEFAKEIFAQAKSIDKRYDSLTLLSINSEQYQCLAVRPKNAILNCEKIYNERGIYSSDWQIGLGKVVPFIISQMNN</sequence>
<dbReference type="Gene3D" id="3.90.25.10">
    <property type="entry name" value="UDP-galactose 4-epimerase, domain 1"/>
    <property type="match status" value="1"/>
</dbReference>
<protein>
    <recommendedName>
        <fullName evidence="4 6">dTDP-4-dehydrorhamnose reductase</fullName>
        <ecNumber evidence="3 6">1.1.1.133</ecNumber>
    </recommendedName>
</protein>
<evidence type="ECO:0000259" key="7">
    <source>
        <dbReference type="Pfam" id="PF04321"/>
    </source>
</evidence>
<dbReference type="Gene3D" id="3.40.50.720">
    <property type="entry name" value="NAD(P)-binding Rossmann-like Domain"/>
    <property type="match status" value="1"/>
</dbReference>
<comment type="cofactor">
    <cofactor evidence="6">
        <name>Mg(2+)</name>
        <dbReference type="ChEBI" id="CHEBI:18420"/>
    </cofactor>
    <text evidence="6">Binds 1 Mg(2+) ion per monomer.</text>
</comment>
<comment type="similarity">
    <text evidence="2 6">Belongs to the dTDP-4-dehydrorhamnose reductase family.</text>
</comment>
<evidence type="ECO:0000256" key="2">
    <source>
        <dbReference type="ARBA" id="ARBA00010944"/>
    </source>
</evidence>
<dbReference type="EC" id="1.1.1.133" evidence="3 6"/>
<keyword evidence="6" id="KW-0521">NADP</keyword>
<dbReference type="EMBL" id="CP045913">
    <property type="protein sequence ID" value="QGH59726.1"/>
    <property type="molecule type" value="Genomic_DNA"/>
</dbReference>
<dbReference type="PANTHER" id="PTHR10491">
    <property type="entry name" value="DTDP-4-DEHYDRORHAMNOSE REDUCTASE"/>
    <property type="match status" value="1"/>
</dbReference>
<dbReference type="UniPathway" id="UPA00124"/>
<dbReference type="SUPFAM" id="SSF51735">
    <property type="entry name" value="NAD(P)-binding Rossmann-fold domains"/>
    <property type="match status" value="1"/>
</dbReference>
<dbReference type="GO" id="GO:0008831">
    <property type="term" value="F:dTDP-4-dehydrorhamnose reductase activity"/>
    <property type="evidence" value="ECO:0007669"/>
    <property type="project" value="UniProtKB-EC"/>
</dbReference>
<proteinExistence type="inferred from homology"/>
<comment type="pathway">
    <text evidence="1 6">Carbohydrate biosynthesis; dTDP-L-rhamnose biosynthesis.</text>
</comment>
<comment type="function">
    <text evidence="6">Catalyzes the reduction of dTDP-6-deoxy-L-lyxo-4-hexulose to yield dTDP-L-rhamnose.</text>
</comment>
<dbReference type="Pfam" id="PF04321">
    <property type="entry name" value="RmlD_sub_bind"/>
    <property type="match status" value="1"/>
</dbReference>
<feature type="domain" description="RmlD-like substrate binding" evidence="7">
    <location>
        <begin position="1"/>
        <end position="284"/>
    </location>
</feature>
<dbReference type="PANTHER" id="PTHR10491:SF4">
    <property type="entry name" value="METHIONINE ADENOSYLTRANSFERASE 2 SUBUNIT BETA"/>
    <property type="match status" value="1"/>
</dbReference>
<dbReference type="NCBIfam" id="TIGR01214">
    <property type="entry name" value="rmlD"/>
    <property type="match status" value="1"/>
</dbReference>
<dbReference type="InterPro" id="IPR029903">
    <property type="entry name" value="RmlD-like-bd"/>
</dbReference>
<evidence type="ECO:0000256" key="5">
    <source>
        <dbReference type="ARBA" id="ARBA00048200"/>
    </source>
</evidence>
<gene>
    <name evidence="8" type="primary">rfbD</name>
    <name evidence="8" type="ORF">GHV41_02190</name>
</gene>
<reference evidence="8 9" key="1">
    <citation type="submission" date="2019-11" db="EMBL/GenBank/DDBJ databases">
        <title>The Phosphoenolpyruvate Phosphotransferase System Regulates Serratia proteamaculans 336X Biofilm Formation and Wheat Roots colonization.</title>
        <authorList>
            <person name="Liu F."/>
        </authorList>
    </citation>
    <scope>NUCLEOTIDE SEQUENCE [LARGE SCALE GENOMIC DNA]</scope>
    <source>
        <strain evidence="8 9">336X</strain>
    </source>
</reference>
<organism evidence="8 9">
    <name type="scientific">Serratia proteamaculans</name>
    <dbReference type="NCBI Taxonomy" id="28151"/>
    <lineage>
        <taxon>Bacteria</taxon>
        <taxon>Pseudomonadati</taxon>
        <taxon>Pseudomonadota</taxon>
        <taxon>Gammaproteobacteria</taxon>
        <taxon>Enterobacterales</taxon>
        <taxon>Yersiniaceae</taxon>
        <taxon>Serratia</taxon>
    </lineage>
</organism>
<evidence type="ECO:0000313" key="8">
    <source>
        <dbReference type="EMBL" id="QGH59726.1"/>
    </source>
</evidence>
<dbReference type="RefSeq" id="WP_153857386.1">
    <property type="nucleotide sequence ID" value="NZ_CP045913.1"/>
</dbReference>
<comment type="catalytic activity">
    <reaction evidence="5 6">
        <text>dTDP-beta-L-rhamnose + NADP(+) = dTDP-4-dehydro-beta-L-rhamnose + NADPH + H(+)</text>
        <dbReference type="Rhea" id="RHEA:21796"/>
        <dbReference type="ChEBI" id="CHEBI:15378"/>
        <dbReference type="ChEBI" id="CHEBI:57510"/>
        <dbReference type="ChEBI" id="CHEBI:57783"/>
        <dbReference type="ChEBI" id="CHEBI:58349"/>
        <dbReference type="ChEBI" id="CHEBI:62830"/>
        <dbReference type="EC" id="1.1.1.133"/>
    </reaction>
</comment>
<accession>A0A5Q2V696</accession>
<name>A0A5Q2V696_SERPR</name>
<dbReference type="AlphaFoldDB" id="A0A5Q2V696"/>
<dbReference type="Proteomes" id="UP000381260">
    <property type="component" value="Chromosome"/>
</dbReference>
<dbReference type="CDD" id="cd05254">
    <property type="entry name" value="dTDP_HR_like_SDR_e"/>
    <property type="match status" value="1"/>
</dbReference>
<evidence type="ECO:0000256" key="4">
    <source>
        <dbReference type="ARBA" id="ARBA00017099"/>
    </source>
</evidence>
<dbReference type="GO" id="GO:0009243">
    <property type="term" value="P:O antigen biosynthetic process"/>
    <property type="evidence" value="ECO:0007669"/>
    <property type="project" value="UniProtKB-UniPathway"/>
</dbReference>
<dbReference type="InterPro" id="IPR005913">
    <property type="entry name" value="dTDP_dehydrorham_reduct"/>
</dbReference>
<evidence type="ECO:0000256" key="3">
    <source>
        <dbReference type="ARBA" id="ARBA00012929"/>
    </source>
</evidence>
<evidence type="ECO:0000313" key="9">
    <source>
        <dbReference type="Proteomes" id="UP000381260"/>
    </source>
</evidence>
<dbReference type="GO" id="GO:0005829">
    <property type="term" value="C:cytosol"/>
    <property type="evidence" value="ECO:0007669"/>
    <property type="project" value="TreeGrafter"/>
</dbReference>
<evidence type="ECO:0000256" key="6">
    <source>
        <dbReference type="RuleBase" id="RU364082"/>
    </source>
</evidence>
<dbReference type="UniPathway" id="UPA00281"/>
<keyword evidence="6 8" id="KW-0560">Oxidoreductase</keyword>
<dbReference type="GO" id="GO:0019305">
    <property type="term" value="P:dTDP-rhamnose biosynthetic process"/>
    <property type="evidence" value="ECO:0007669"/>
    <property type="project" value="UniProtKB-UniPathway"/>
</dbReference>
<dbReference type="InterPro" id="IPR036291">
    <property type="entry name" value="NAD(P)-bd_dom_sf"/>
</dbReference>